<evidence type="ECO:0000256" key="6">
    <source>
        <dbReference type="ARBA" id="ARBA00038076"/>
    </source>
</evidence>
<evidence type="ECO:0000256" key="7">
    <source>
        <dbReference type="SAM" id="Phobius"/>
    </source>
</evidence>
<feature type="domain" description="ABC3 transporter permease C-terminal" evidence="8">
    <location>
        <begin position="302"/>
        <end position="415"/>
    </location>
</feature>
<reference evidence="11" key="1">
    <citation type="submission" date="2019-02" db="EMBL/GenBank/DDBJ databases">
        <authorList>
            <person name="Gruber-Vodicka R. H."/>
            <person name="Seah K. B. B."/>
        </authorList>
    </citation>
    <scope>NUCLEOTIDE SEQUENCE</scope>
    <source>
        <strain evidence="10">BECK_S312</strain>
        <strain evidence="11">BECK_S426</strain>
    </source>
</reference>
<keyword evidence="3 7" id="KW-0812">Transmembrane</keyword>
<evidence type="ECO:0000259" key="9">
    <source>
        <dbReference type="Pfam" id="PF12704"/>
    </source>
</evidence>
<keyword evidence="2" id="KW-1003">Cell membrane</keyword>
<name>A0A450XG59_9GAMM</name>
<evidence type="ECO:0000256" key="3">
    <source>
        <dbReference type="ARBA" id="ARBA00022692"/>
    </source>
</evidence>
<gene>
    <name evidence="10" type="ORF">BECKLPF1236A_GA0070988_100597</name>
    <name evidence="11" type="ORF">BECKLPF1236C_GA0070990_100617</name>
</gene>
<keyword evidence="4 7" id="KW-1133">Transmembrane helix</keyword>
<evidence type="ECO:0000256" key="1">
    <source>
        <dbReference type="ARBA" id="ARBA00004651"/>
    </source>
</evidence>
<dbReference type="GO" id="GO:0022857">
    <property type="term" value="F:transmembrane transporter activity"/>
    <property type="evidence" value="ECO:0007669"/>
    <property type="project" value="TreeGrafter"/>
</dbReference>
<evidence type="ECO:0000313" key="10">
    <source>
        <dbReference type="EMBL" id="VFK11639.1"/>
    </source>
</evidence>
<feature type="transmembrane region" description="Helical" evidence="7">
    <location>
        <begin position="30"/>
        <end position="49"/>
    </location>
</feature>
<evidence type="ECO:0000256" key="4">
    <source>
        <dbReference type="ARBA" id="ARBA00022989"/>
    </source>
</evidence>
<dbReference type="EMBL" id="CAADFM010000059">
    <property type="protein sequence ID" value="VFK11639.1"/>
    <property type="molecule type" value="Genomic_DNA"/>
</dbReference>
<feature type="domain" description="MacB-like periplasmic core" evidence="9">
    <location>
        <begin position="29"/>
        <end position="258"/>
    </location>
</feature>
<feature type="transmembrane region" description="Helical" evidence="7">
    <location>
        <begin position="379"/>
        <end position="402"/>
    </location>
</feature>
<proteinExistence type="inferred from homology"/>
<comment type="similarity">
    <text evidence="6">Belongs to the ABC-4 integral membrane protein family.</text>
</comment>
<accession>A0A450XG59</accession>
<dbReference type="EMBL" id="CAADFP010000061">
    <property type="protein sequence ID" value="VFK28224.1"/>
    <property type="molecule type" value="Genomic_DNA"/>
</dbReference>
<dbReference type="InterPro" id="IPR025857">
    <property type="entry name" value="MacB_PCD"/>
</dbReference>
<evidence type="ECO:0000256" key="2">
    <source>
        <dbReference type="ARBA" id="ARBA00022475"/>
    </source>
</evidence>
<dbReference type="InterPro" id="IPR050250">
    <property type="entry name" value="Macrolide_Exporter_MacB"/>
</dbReference>
<dbReference type="AlphaFoldDB" id="A0A450XG59"/>
<sequence>MSEPKYIAGECRAIAIGSIKSLVIRKTRSALSILGIVCGVAALFAMISVGEGARQKTLRGIEALGTRNIIVKAKQLSDQQRAEAQAKLSMGLCQQDIRSIEYTVSSVEAISAIREQSLDVLANRQNSNTEVLAVSANYLTVRNLRLASGRFIGHYDTERGLPVAVLGGDVAREFANDGRIGGKVIINGIIHTVIGILNKSGKKDEGKNDQGQSAISGRNHDQLIFIPLSSWEQDCGVYEDNALSEIIIRIRKLDEVRSSAAVIERILATTHHQAEDYTLVLPLQLLERAKEAQKTFDIVLGVIASISLLVGGIGIMNVMLASVSERQREIGIRRAIGANRRQILIQFLAEALVLTLVGGLLGLASGVAIVVVIGVYSGLAIAIVPWSLLLSLFMATLVGIFSGSYPAMTASRLNPIEALRGG</sequence>
<dbReference type="InterPro" id="IPR003838">
    <property type="entry name" value="ABC3_permease_C"/>
</dbReference>
<protein>
    <submittedName>
        <fullName evidence="11">Putative ABC transport system permease protein</fullName>
    </submittedName>
</protein>
<dbReference type="PANTHER" id="PTHR30572">
    <property type="entry name" value="MEMBRANE COMPONENT OF TRANSPORTER-RELATED"/>
    <property type="match status" value="1"/>
</dbReference>
<evidence type="ECO:0000259" key="8">
    <source>
        <dbReference type="Pfam" id="PF02687"/>
    </source>
</evidence>
<evidence type="ECO:0000313" key="11">
    <source>
        <dbReference type="EMBL" id="VFK28224.1"/>
    </source>
</evidence>
<dbReference type="Pfam" id="PF12704">
    <property type="entry name" value="MacB_PCD"/>
    <property type="match status" value="1"/>
</dbReference>
<comment type="subcellular location">
    <subcellularLocation>
        <location evidence="1">Cell membrane</location>
        <topology evidence="1">Multi-pass membrane protein</topology>
    </subcellularLocation>
</comment>
<evidence type="ECO:0000256" key="5">
    <source>
        <dbReference type="ARBA" id="ARBA00023136"/>
    </source>
</evidence>
<feature type="transmembrane region" description="Helical" evidence="7">
    <location>
        <begin position="298"/>
        <end position="323"/>
    </location>
</feature>
<dbReference type="PANTHER" id="PTHR30572:SF4">
    <property type="entry name" value="ABC TRANSPORTER PERMEASE YTRF"/>
    <property type="match status" value="1"/>
</dbReference>
<dbReference type="GO" id="GO:0005886">
    <property type="term" value="C:plasma membrane"/>
    <property type="evidence" value="ECO:0007669"/>
    <property type="project" value="UniProtKB-SubCell"/>
</dbReference>
<dbReference type="Pfam" id="PF02687">
    <property type="entry name" value="FtsX"/>
    <property type="match status" value="1"/>
</dbReference>
<feature type="transmembrane region" description="Helical" evidence="7">
    <location>
        <begin position="344"/>
        <end position="373"/>
    </location>
</feature>
<organism evidence="11">
    <name type="scientific">Candidatus Kentrum sp. LPFa</name>
    <dbReference type="NCBI Taxonomy" id="2126335"/>
    <lineage>
        <taxon>Bacteria</taxon>
        <taxon>Pseudomonadati</taxon>
        <taxon>Pseudomonadota</taxon>
        <taxon>Gammaproteobacteria</taxon>
        <taxon>Candidatus Kentrum</taxon>
    </lineage>
</organism>
<keyword evidence="5 7" id="KW-0472">Membrane</keyword>